<dbReference type="NCBIfam" id="NF005510">
    <property type="entry name" value="PRK07121.1-3"/>
    <property type="match status" value="1"/>
</dbReference>
<evidence type="ECO:0000259" key="5">
    <source>
        <dbReference type="Pfam" id="PF00890"/>
    </source>
</evidence>
<dbReference type="GO" id="GO:0033765">
    <property type="term" value="F:steroid dehydrogenase activity, acting on the CH-CH group of donors"/>
    <property type="evidence" value="ECO:0007669"/>
    <property type="project" value="UniProtKB-ARBA"/>
</dbReference>
<dbReference type="Proteomes" id="UP000469545">
    <property type="component" value="Unassembled WGS sequence"/>
</dbReference>
<keyword evidence="4" id="KW-0560">Oxidoreductase</keyword>
<dbReference type="InterPro" id="IPR027477">
    <property type="entry name" value="Succ_DH/fumarate_Rdtase_cat_sf"/>
</dbReference>
<dbReference type="Gene3D" id="3.50.50.60">
    <property type="entry name" value="FAD/NAD(P)-binding domain"/>
    <property type="match status" value="1"/>
</dbReference>
<accession>A0A6N9UJZ6</accession>
<evidence type="ECO:0000313" key="6">
    <source>
        <dbReference type="EMBL" id="NEB17975.1"/>
    </source>
</evidence>
<dbReference type="Gene3D" id="3.90.700.10">
    <property type="entry name" value="Succinate dehydrogenase/fumarate reductase flavoprotein, catalytic domain"/>
    <property type="match status" value="1"/>
</dbReference>
<keyword evidence="2" id="KW-0285">Flavoprotein</keyword>
<name>A0A6N9UJZ6_9ACTN</name>
<dbReference type="InterPro" id="IPR036188">
    <property type="entry name" value="FAD/NAD-bd_sf"/>
</dbReference>
<dbReference type="EMBL" id="JAAGMB010000351">
    <property type="protein sequence ID" value="NEB17975.1"/>
    <property type="molecule type" value="Genomic_DNA"/>
</dbReference>
<reference evidence="6 7" key="1">
    <citation type="submission" date="2020-01" db="EMBL/GenBank/DDBJ databases">
        <title>Insect and environment-associated Actinomycetes.</title>
        <authorList>
            <person name="Currrie C."/>
            <person name="Chevrette M."/>
            <person name="Carlson C."/>
            <person name="Stubbendieck R."/>
            <person name="Wendt-Pienkowski E."/>
        </authorList>
    </citation>
    <scope>NUCLEOTIDE SEQUENCE [LARGE SCALE GENOMIC DNA]</scope>
    <source>
        <strain evidence="6 7">SID14172</strain>
    </source>
</reference>
<protein>
    <submittedName>
        <fullName evidence="6">FAD-dependent oxidoreductase</fullName>
    </submittedName>
</protein>
<proteinExistence type="predicted"/>
<evidence type="ECO:0000256" key="3">
    <source>
        <dbReference type="ARBA" id="ARBA00022827"/>
    </source>
</evidence>
<dbReference type="PANTHER" id="PTHR43400">
    <property type="entry name" value="FUMARATE REDUCTASE"/>
    <property type="match status" value="1"/>
</dbReference>
<evidence type="ECO:0000256" key="1">
    <source>
        <dbReference type="ARBA" id="ARBA00001974"/>
    </source>
</evidence>
<organism evidence="6 7">
    <name type="scientific">Streptomyces coelicoflavus</name>
    <dbReference type="NCBI Taxonomy" id="285562"/>
    <lineage>
        <taxon>Bacteria</taxon>
        <taxon>Bacillati</taxon>
        <taxon>Actinomycetota</taxon>
        <taxon>Actinomycetes</taxon>
        <taxon>Kitasatosporales</taxon>
        <taxon>Streptomycetaceae</taxon>
        <taxon>Streptomyces</taxon>
    </lineage>
</organism>
<dbReference type="GO" id="GO:0008202">
    <property type="term" value="P:steroid metabolic process"/>
    <property type="evidence" value="ECO:0007669"/>
    <property type="project" value="UniProtKB-ARBA"/>
</dbReference>
<comment type="caution">
    <text evidence="6">The sequence shown here is derived from an EMBL/GenBank/DDBJ whole genome shotgun (WGS) entry which is preliminary data.</text>
</comment>
<keyword evidence="3" id="KW-0274">FAD</keyword>
<dbReference type="PANTHER" id="PTHR43400:SF10">
    <property type="entry name" value="3-OXOSTEROID 1-DEHYDROGENASE"/>
    <property type="match status" value="1"/>
</dbReference>
<comment type="cofactor">
    <cofactor evidence="1">
        <name>FAD</name>
        <dbReference type="ChEBI" id="CHEBI:57692"/>
    </cofactor>
</comment>
<evidence type="ECO:0000256" key="4">
    <source>
        <dbReference type="ARBA" id="ARBA00023002"/>
    </source>
</evidence>
<sequence>MSTARPVTPVRAGTVTRWAAETDVLVVGHGCAGAAAAFEAASAGAGVLVLERAGGPGGSSALSGGELYLGGGTEVQRACGFEDSPEEMYSYLRAALGPHADDEKLRLYCEESVAHFQWFVDRGLAFEPTLWDAPTWMPTTRDGLMWLGENAWPYNEIARPAPRGHRTATEAFGGWLVMEKLVAAAGEAGAVTHSDTLATALIVDDTGRVVGATARRHGEDLAYRARGGVVLTTGGFADNEEMLADHAPHLLAHGRVSDGLDDGSGIRMAAALGAATRRMGVVELALTALPALAVRGMLVNAHGQRFVNEDVYPGLFSVAAVLTQPAPYWVIVDEEGYEAVPERERWGVVPRFVSETLGELEGELGMPPGALDSSVGTYNTHAARGRDPYFHKDARWLRPLEGPFAAIDPRAGFHQGGRPSAGAGTGVAGFTLGGLRTTVDGAVLDVSGAVLPGLFAAGRAASGIHGEGYVSGTSLGDGTFFGRRAGVAAAAGLRSAS</sequence>
<feature type="domain" description="FAD-dependent oxidoreductase 2 FAD-binding" evidence="5">
    <location>
        <begin position="23"/>
        <end position="474"/>
    </location>
</feature>
<keyword evidence="7" id="KW-1185">Reference proteome</keyword>
<dbReference type="InterPro" id="IPR003953">
    <property type="entry name" value="FAD-dep_OxRdtase_2_FAD-bd"/>
</dbReference>
<evidence type="ECO:0000256" key="2">
    <source>
        <dbReference type="ARBA" id="ARBA00022630"/>
    </source>
</evidence>
<dbReference type="InterPro" id="IPR050315">
    <property type="entry name" value="FAD-oxidoreductase_2"/>
</dbReference>
<evidence type="ECO:0000313" key="7">
    <source>
        <dbReference type="Proteomes" id="UP000469545"/>
    </source>
</evidence>
<gene>
    <name evidence="6" type="ORF">G3I46_15865</name>
</gene>
<dbReference type="SUPFAM" id="SSF56425">
    <property type="entry name" value="Succinate dehydrogenase/fumarate reductase flavoprotein, catalytic domain"/>
    <property type="match status" value="1"/>
</dbReference>
<dbReference type="Pfam" id="PF00890">
    <property type="entry name" value="FAD_binding_2"/>
    <property type="match status" value="1"/>
</dbReference>
<dbReference type="SUPFAM" id="SSF51905">
    <property type="entry name" value="FAD/NAD(P)-binding domain"/>
    <property type="match status" value="1"/>
</dbReference>
<dbReference type="AlphaFoldDB" id="A0A6N9UJZ6"/>